<gene>
    <name evidence="2" type="ORF">ES692_09500</name>
</gene>
<dbReference type="InterPro" id="IPR036249">
    <property type="entry name" value="Thioredoxin-like_sf"/>
</dbReference>
<protein>
    <recommendedName>
        <fullName evidence="1">Thioredoxin domain-containing protein</fullName>
    </recommendedName>
</protein>
<reference evidence="2 3" key="1">
    <citation type="submission" date="2019-08" db="EMBL/GenBank/DDBJ databases">
        <title>Genome of Psychroserpens burtonensis ACAM 167.</title>
        <authorList>
            <person name="Bowman J.P."/>
        </authorList>
    </citation>
    <scope>NUCLEOTIDE SEQUENCE [LARGE SCALE GENOMIC DNA]</scope>
    <source>
        <strain evidence="2 3">ACAM 167</strain>
    </source>
</reference>
<accession>A0A5C7BE32</accession>
<dbReference type="RefSeq" id="WP_051229644.1">
    <property type="nucleotide sequence ID" value="NZ_VOSB01000012.1"/>
</dbReference>
<dbReference type="AlphaFoldDB" id="A0A5C7BE32"/>
<dbReference type="EMBL" id="VOSB01000012">
    <property type="protein sequence ID" value="TXE17499.1"/>
    <property type="molecule type" value="Genomic_DNA"/>
</dbReference>
<name>A0A5C7BE32_9FLAO</name>
<sequence length="473" mass="55307">MKLIIASILTSFLFTCCNSKPKTADTAYFGGEIVNPNNNYITIYSNETERDTIRLDAQNRFVYKINDLKAGLYYFTHGGEYQTLLIEPNDSIMLRLNSSDFDESLVYTGIGSKKNNFLIKAFLNDEVVSKKFYELQHLEPEEFEKHINKARQQRLENLERFVVKQETSLLFKKIAEAGINYSYYTYKEKYPFGYFGNNKLIHYKDLPDGFYDYRTDVNFNDVSLSGVYSYNKFMDWYFHNTALKEYYHDGSHHKFDRQALDYNLEKLRLIDSVIDNKTIKDYVLKHATRVFVYNSSSAEQSKSMLDSYLKKSTNEFDKTYIKNLVNSTLSLYPGNKVPNIDIVDFNSNVIDLHDVIKAPTVIYCWSSNFKFSYTNNHYMMKNLKVKYPNMDFIAININDMNTSSWKKTLNLLKYPTENEYMFKNPNEAIQKFAIANSQKVLIVDNNGYIIKSNTDLFSTDIDELIEATLAQTH</sequence>
<dbReference type="Proteomes" id="UP000321938">
    <property type="component" value="Unassembled WGS sequence"/>
</dbReference>
<dbReference type="PROSITE" id="PS51352">
    <property type="entry name" value="THIOREDOXIN_2"/>
    <property type="match status" value="1"/>
</dbReference>
<keyword evidence="3" id="KW-1185">Reference proteome</keyword>
<evidence type="ECO:0000313" key="2">
    <source>
        <dbReference type="EMBL" id="TXE17499.1"/>
    </source>
</evidence>
<dbReference type="SUPFAM" id="SSF52833">
    <property type="entry name" value="Thioredoxin-like"/>
    <property type="match status" value="1"/>
</dbReference>
<proteinExistence type="predicted"/>
<evidence type="ECO:0000313" key="3">
    <source>
        <dbReference type="Proteomes" id="UP000321938"/>
    </source>
</evidence>
<comment type="caution">
    <text evidence="2">The sequence shown here is derived from an EMBL/GenBank/DDBJ whole genome shotgun (WGS) entry which is preliminary data.</text>
</comment>
<dbReference type="InterPro" id="IPR013766">
    <property type="entry name" value="Thioredoxin_domain"/>
</dbReference>
<evidence type="ECO:0000259" key="1">
    <source>
        <dbReference type="PROSITE" id="PS51352"/>
    </source>
</evidence>
<dbReference type="STRING" id="1123037.GCA_000425305_01845"/>
<dbReference type="Gene3D" id="3.40.30.10">
    <property type="entry name" value="Glutaredoxin"/>
    <property type="match status" value="1"/>
</dbReference>
<organism evidence="2 3">
    <name type="scientific">Psychroserpens burtonensis</name>
    <dbReference type="NCBI Taxonomy" id="49278"/>
    <lineage>
        <taxon>Bacteria</taxon>
        <taxon>Pseudomonadati</taxon>
        <taxon>Bacteroidota</taxon>
        <taxon>Flavobacteriia</taxon>
        <taxon>Flavobacteriales</taxon>
        <taxon>Flavobacteriaceae</taxon>
        <taxon>Psychroserpens</taxon>
    </lineage>
</organism>
<dbReference type="OrthoDB" id="1146847at2"/>
<feature type="domain" description="Thioredoxin" evidence="1">
    <location>
        <begin position="331"/>
        <end position="470"/>
    </location>
</feature>